<feature type="region of interest" description="Disordered" evidence="1">
    <location>
        <begin position="51"/>
        <end position="71"/>
    </location>
</feature>
<dbReference type="AlphaFoldDB" id="A0A813B1W3"/>
<dbReference type="Proteomes" id="UP000601435">
    <property type="component" value="Unassembled WGS sequence"/>
</dbReference>
<organism evidence="2 3">
    <name type="scientific">Symbiodinium necroappetens</name>
    <dbReference type="NCBI Taxonomy" id="1628268"/>
    <lineage>
        <taxon>Eukaryota</taxon>
        <taxon>Sar</taxon>
        <taxon>Alveolata</taxon>
        <taxon>Dinophyceae</taxon>
        <taxon>Suessiales</taxon>
        <taxon>Symbiodiniaceae</taxon>
        <taxon>Symbiodinium</taxon>
    </lineage>
</organism>
<dbReference type="OrthoDB" id="10285729at2759"/>
<sequence length="148" mass="17053">MKEMSPFLPVKDFVAARATCGQAAESTAFKELVKLHRPDVLQRKFRSGLHNDDLGRPMTPKQRLAVRRARGPPKSAEQLLADQGWLRGPVVRRFGLWGDWGIGFEYTYELTGSWLDGWQESWDALSHEIAERDREQRRFVESVISALW</sequence>
<name>A0A813B1W3_9DINO</name>
<evidence type="ECO:0000256" key="1">
    <source>
        <dbReference type="SAM" id="MobiDB-lite"/>
    </source>
</evidence>
<comment type="caution">
    <text evidence="2">The sequence shown here is derived from an EMBL/GenBank/DDBJ whole genome shotgun (WGS) entry which is preliminary data.</text>
</comment>
<evidence type="ECO:0000313" key="3">
    <source>
        <dbReference type="Proteomes" id="UP000601435"/>
    </source>
</evidence>
<evidence type="ECO:0000313" key="2">
    <source>
        <dbReference type="EMBL" id="CAE7888864.1"/>
    </source>
</evidence>
<accession>A0A813B1W3</accession>
<dbReference type="EMBL" id="CAJNJA010066366">
    <property type="protein sequence ID" value="CAE7888864.1"/>
    <property type="molecule type" value="Genomic_DNA"/>
</dbReference>
<proteinExistence type="predicted"/>
<gene>
    <name evidence="2" type="ORF">SNEC2469_LOCUS29470</name>
</gene>
<reference evidence="2" key="1">
    <citation type="submission" date="2021-02" db="EMBL/GenBank/DDBJ databases">
        <authorList>
            <person name="Dougan E. K."/>
            <person name="Rhodes N."/>
            <person name="Thang M."/>
            <person name="Chan C."/>
        </authorList>
    </citation>
    <scope>NUCLEOTIDE SEQUENCE</scope>
</reference>
<keyword evidence="3" id="KW-1185">Reference proteome</keyword>
<protein>
    <submittedName>
        <fullName evidence="2">Uncharacterized protein</fullName>
    </submittedName>
</protein>